<reference evidence="1 2" key="1">
    <citation type="submission" date="2021-03" db="EMBL/GenBank/DDBJ databases">
        <title>Sequencing the genomes of 1000 actinobacteria strains.</title>
        <authorList>
            <person name="Klenk H.-P."/>
        </authorList>
    </citation>
    <scope>NUCLEOTIDE SEQUENCE [LARGE SCALE GENOMIC DNA]</scope>
    <source>
        <strain evidence="1 2">DSM 14566</strain>
    </source>
</reference>
<dbReference type="EMBL" id="JAGIOD010000001">
    <property type="protein sequence ID" value="MBP2381903.1"/>
    <property type="molecule type" value="Genomic_DNA"/>
</dbReference>
<protein>
    <recommendedName>
        <fullName evidence="3">DUF4287 domain-containing protein</fullName>
    </recommendedName>
</protein>
<sequence length="194" mass="21595">MSTENPSHEHPRAAAIETATGTTLETWVQRIDEAGGRDLDHTAIASLLPVRWEITEWWAQSVTVAYEQVIGRRVVGQSSEGDFAASASRTVVGDMDRVRDLWDAFMTAHRRAELGLKEPALTDTERWRYWRAAVADGTSLSVNITAKDRSGRADRSALAIEHKRIATAAARDAWKTTWKSVLTDFSATAEKETR</sequence>
<dbReference type="RefSeq" id="WP_209901425.1">
    <property type="nucleotide sequence ID" value="NZ_BAAAJW010000010.1"/>
</dbReference>
<evidence type="ECO:0000313" key="1">
    <source>
        <dbReference type="EMBL" id="MBP2381903.1"/>
    </source>
</evidence>
<evidence type="ECO:0008006" key="3">
    <source>
        <dbReference type="Google" id="ProtNLM"/>
    </source>
</evidence>
<comment type="caution">
    <text evidence="1">The sequence shown here is derived from an EMBL/GenBank/DDBJ whole genome shotgun (WGS) entry which is preliminary data.</text>
</comment>
<gene>
    <name evidence="1" type="ORF">JOF43_001860</name>
</gene>
<keyword evidence="2" id="KW-1185">Reference proteome</keyword>
<organism evidence="1 2">
    <name type="scientific">Brachybacterium sacelli</name>
    <dbReference type="NCBI Taxonomy" id="173364"/>
    <lineage>
        <taxon>Bacteria</taxon>
        <taxon>Bacillati</taxon>
        <taxon>Actinomycetota</taxon>
        <taxon>Actinomycetes</taxon>
        <taxon>Micrococcales</taxon>
        <taxon>Dermabacteraceae</taxon>
        <taxon>Brachybacterium</taxon>
    </lineage>
</organism>
<accession>A0ABS4X0I3</accession>
<name>A0ABS4X0I3_9MICO</name>
<proteinExistence type="predicted"/>
<evidence type="ECO:0000313" key="2">
    <source>
        <dbReference type="Proteomes" id="UP001519290"/>
    </source>
</evidence>
<dbReference type="Proteomes" id="UP001519290">
    <property type="component" value="Unassembled WGS sequence"/>
</dbReference>